<evidence type="ECO:0000256" key="1">
    <source>
        <dbReference type="SAM" id="MobiDB-lite"/>
    </source>
</evidence>
<sequence>MNLEESPTNYRDEPTTRHAETLVTHAKTLGTGMTPSECSSSSLKTTLVLKQKRTLVLNKTLVQITTLVLKQKWTLGQGRIRRSSRPEKRTLVPISEDARPDFSGRSSKI</sequence>
<evidence type="ECO:0000313" key="3">
    <source>
        <dbReference type="Proteomes" id="UP000053144"/>
    </source>
</evidence>
<feature type="compositionally biased region" description="Basic and acidic residues" evidence="1">
    <location>
        <begin position="84"/>
        <end position="102"/>
    </location>
</feature>
<name>A0A0L9T4R5_PHAAN</name>
<dbReference type="Gramene" id="KOM25346">
    <property type="protein sequence ID" value="KOM25346"/>
    <property type="gene ID" value="LR48_Vigan102s000400"/>
</dbReference>
<reference evidence="3" key="1">
    <citation type="journal article" date="2015" name="Proc. Natl. Acad. Sci. U.S.A.">
        <title>Genome sequencing of adzuki bean (Vigna angularis) provides insight into high starch and low fat accumulation and domestication.</title>
        <authorList>
            <person name="Yang K."/>
            <person name="Tian Z."/>
            <person name="Chen C."/>
            <person name="Luo L."/>
            <person name="Zhao B."/>
            <person name="Wang Z."/>
            <person name="Yu L."/>
            <person name="Li Y."/>
            <person name="Sun Y."/>
            <person name="Li W."/>
            <person name="Chen Y."/>
            <person name="Li Y."/>
            <person name="Zhang Y."/>
            <person name="Ai D."/>
            <person name="Zhao J."/>
            <person name="Shang C."/>
            <person name="Ma Y."/>
            <person name="Wu B."/>
            <person name="Wang M."/>
            <person name="Gao L."/>
            <person name="Sun D."/>
            <person name="Zhang P."/>
            <person name="Guo F."/>
            <person name="Wang W."/>
            <person name="Li Y."/>
            <person name="Wang J."/>
            <person name="Varshney R.K."/>
            <person name="Wang J."/>
            <person name="Ling H.Q."/>
            <person name="Wan P."/>
        </authorList>
    </citation>
    <scope>NUCLEOTIDE SEQUENCE</scope>
    <source>
        <strain evidence="3">cv. Jingnong 6</strain>
    </source>
</reference>
<evidence type="ECO:0000313" key="2">
    <source>
        <dbReference type="EMBL" id="KOM25346.1"/>
    </source>
</evidence>
<proteinExistence type="predicted"/>
<dbReference type="EMBL" id="KQ258265">
    <property type="protein sequence ID" value="KOM25346.1"/>
    <property type="molecule type" value="Genomic_DNA"/>
</dbReference>
<organism evidence="2 3">
    <name type="scientific">Phaseolus angularis</name>
    <name type="common">Azuki bean</name>
    <name type="synonym">Vigna angularis</name>
    <dbReference type="NCBI Taxonomy" id="3914"/>
    <lineage>
        <taxon>Eukaryota</taxon>
        <taxon>Viridiplantae</taxon>
        <taxon>Streptophyta</taxon>
        <taxon>Embryophyta</taxon>
        <taxon>Tracheophyta</taxon>
        <taxon>Spermatophyta</taxon>
        <taxon>Magnoliopsida</taxon>
        <taxon>eudicotyledons</taxon>
        <taxon>Gunneridae</taxon>
        <taxon>Pentapetalae</taxon>
        <taxon>rosids</taxon>
        <taxon>fabids</taxon>
        <taxon>Fabales</taxon>
        <taxon>Fabaceae</taxon>
        <taxon>Papilionoideae</taxon>
        <taxon>50 kb inversion clade</taxon>
        <taxon>NPAAA clade</taxon>
        <taxon>indigoferoid/millettioid clade</taxon>
        <taxon>Phaseoleae</taxon>
        <taxon>Vigna</taxon>
    </lineage>
</organism>
<dbReference type="Proteomes" id="UP000053144">
    <property type="component" value="Unassembled WGS sequence"/>
</dbReference>
<protein>
    <submittedName>
        <fullName evidence="2">Uncharacterized protein</fullName>
    </submittedName>
</protein>
<feature type="region of interest" description="Disordered" evidence="1">
    <location>
        <begin position="78"/>
        <end position="109"/>
    </location>
</feature>
<gene>
    <name evidence="2" type="ORF">LR48_Vigan102s000400</name>
</gene>
<dbReference type="AlphaFoldDB" id="A0A0L9T4R5"/>
<accession>A0A0L9T4R5</accession>